<dbReference type="InterPro" id="IPR017907">
    <property type="entry name" value="Znf_RING_CS"/>
</dbReference>
<dbReference type="GO" id="GO:0006357">
    <property type="term" value="P:regulation of transcription by RNA polymerase II"/>
    <property type="evidence" value="ECO:0000318"/>
    <property type="project" value="GO_Central"/>
</dbReference>
<evidence type="ECO:0000256" key="9">
    <source>
        <dbReference type="ARBA" id="ARBA00023242"/>
    </source>
</evidence>
<reference evidence="14 15" key="1">
    <citation type="submission" date="2009-12" db="EMBL/GenBank/DDBJ databases">
        <title>The Genome Sequence of Anolis carolinensis (Green Anole Lizard).</title>
        <authorList>
            <consortium name="The Genome Sequencing Platform"/>
            <person name="Di Palma F."/>
            <person name="Alfoldi J."/>
            <person name="Heiman D."/>
            <person name="Young S."/>
            <person name="Grabherr M."/>
            <person name="Johnson J."/>
            <person name="Lander E.S."/>
            <person name="Lindblad-Toh K."/>
        </authorList>
    </citation>
    <scope>NUCLEOTIDE SEQUENCE [LARGE SCALE GENOMIC DNA]</scope>
    <source>
        <strain evidence="14 15">JBL SC #1</strain>
    </source>
</reference>
<dbReference type="InterPro" id="IPR001841">
    <property type="entry name" value="Znf_RING"/>
</dbReference>
<keyword evidence="4" id="KW-0677">Repeat</keyword>
<sequence>MEEAEAGLLRESLRCPLCRDLFRDPVLLSGCGHSLCRACVAQCWAPFARRLRCPHCREPLPLQGLLQPNPLLGSLVQRLRGMRAGGPAPTMAPKSAAAAATGVFGGKSGEFLENQALLGKERETQISKGKQREELLKQMEMEEQHVIWEWKELRGFLEEWEKHWLNHLEELKRDVVHGGYEQDSKVASEDSLLQELLGKQERDTSLTQSLQGVESTENSMEDGVLKVDSAVAELKQRLHRFSWKRALLQETLLQFKEQLQLEMNGDTAPGYRIESSFQSKVTSHPQEDREETSAKEIQKNASEKLLTDEKIIKEELTPFKGHSEEPWLGLPHITAALPKKIKEEEEETGISAEHITLLHGIKEEDPRQSGPEMVERTAIRLQRSEGNVSQSNQQTDGDGLRGNSVAKISGQSACTRRNYGEAAARKRKDKCYPCPECGKIFRQFGVLITHHRLHTGEKPYSCAYCAKGFSDYSNLIAHQRTHTGEKPYRCADCGKSFTRSTTLTIHQRGHTREKPYPCLQCGKRFSRASNLTIHQRTHAGERNMPYCDPE</sequence>
<evidence type="ECO:0000259" key="12">
    <source>
        <dbReference type="PROSITE" id="PS50089"/>
    </source>
</evidence>
<dbReference type="FunFam" id="3.30.160.60:FF:000478">
    <property type="entry name" value="Zinc finger protein 133"/>
    <property type="match status" value="1"/>
</dbReference>
<dbReference type="AlphaFoldDB" id="A0A803U0B4"/>
<feature type="domain" description="C2H2-type" evidence="13">
    <location>
        <begin position="488"/>
        <end position="515"/>
    </location>
</feature>
<feature type="region of interest" description="Disordered" evidence="11">
    <location>
        <begin position="381"/>
        <end position="403"/>
    </location>
</feature>
<feature type="domain" description="C2H2-type" evidence="13">
    <location>
        <begin position="460"/>
        <end position="487"/>
    </location>
</feature>
<evidence type="ECO:0000256" key="7">
    <source>
        <dbReference type="ARBA" id="ARBA00023015"/>
    </source>
</evidence>
<dbReference type="PROSITE" id="PS00518">
    <property type="entry name" value="ZF_RING_1"/>
    <property type="match status" value="1"/>
</dbReference>
<dbReference type="GO" id="GO:0008270">
    <property type="term" value="F:zinc ion binding"/>
    <property type="evidence" value="ECO:0007669"/>
    <property type="project" value="UniProtKB-KW"/>
</dbReference>
<evidence type="ECO:0000256" key="4">
    <source>
        <dbReference type="ARBA" id="ARBA00022737"/>
    </source>
</evidence>
<feature type="domain" description="RING-type" evidence="12">
    <location>
        <begin position="15"/>
        <end position="57"/>
    </location>
</feature>
<keyword evidence="5 10" id="KW-0863">Zinc-finger</keyword>
<accession>A0A803U0B4</accession>
<dbReference type="PANTHER" id="PTHR23226">
    <property type="entry name" value="ZINC FINGER AND SCAN DOMAIN-CONTAINING"/>
    <property type="match status" value="1"/>
</dbReference>
<feature type="domain" description="C2H2-type" evidence="13">
    <location>
        <begin position="516"/>
        <end position="543"/>
    </location>
</feature>
<dbReference type="InterPro" id="IPR036236">
    <property type="entry name" value="Znf_C2H2_sf"/>
</dbReference>
<dbReference type="Ensembl" id="ENSACAT00000055590.1">
    <property type="protein sequence ID" value="ENSACAP00000040904.1"/>
    <property type="gene ID" value="ENSACAG00000037096.1"/>
</dbReference>
<evidence type="ECO:0000256" key="2">
    <source>
        <dbReference type="ARBA" id="ARBA00006991"/>
    </source>
</evidence>
<evidence type="ECO:0000313" key="14">
    <source>
        <dbReference type="Ensembl" id="ENSACAP00000040904.1"/>
    </source>
</evidence>
<dbReference type="InterPro" id="IPR013087">
    <property type="entry name" value="Znf_C2H2_type"/>
</dbReference>
<keyword evidence="7" id="KW-0805">Transcription regulation</keyword>
<dbReference type="Gene3D" id="3.30.40.10">
    <property type="entry name" value="Zinc/RING finger domain, C3HC4 (zinc finger)"/>
    <property type="match status" value="1"/>
</dbReference>
<evidence type="ECO:0000313" key="15">
    <source>
        <dbReference type="Proteomes" id="UP000001646"/>
    </source>
</evidence>
<evidence type="ECO:0000256" key="10">
    <source>
        <dbReference type="PROSITE-ProRule" id="PRU00042"/>
    </source>
</evidence>
<reference evidence="14" key="3">
    <citation type="submission" date="2025-09" db="UniProtKB">
        <authorList>
            <consortium name="Ensembl"/>
        </authorList>
    </citation>
    <scope>IDENTIFICATION</scope>
</reference>
<evidence type="ECO:0000256" key="3">
    <source>
        <dbReference type="ARBA" id="ARBA00022723"/>
    </source>
</evidence>
<dbReference type="Pfam" id="PF13445">
    <property type="entry name" value="zf-RING_UBOX"/>
    <property type="match status" value="1"/>
</dbReference>
<evidence type="ECO:0000256" key="6">
    <source>
        <dbReference type="ARBA" id="ARBA00022833"/>
    </source>
</evidence>
<evidence type="ECO:0000259" key="13">
    <source>
        <dbReference type="PROSITE" id="PS50157"/>
    </source>
</evidence>
<dbReference type="InterPro" id="IPR027370">
    <property type="entry name" value="Znf-RING_euk"/>
</dbReference>
<dbReference type="Proteomes" id="UP000001646">
    <property type="component" value="Chromosome 2"/>
</dbReference>
<dbReference type="PANTHER" id="PTHR23226:SF416">
    <property type="entry name" value="FI01424P"/>
    <property type="match status" value="1"/>
</dbReference>
<dbReference type="PROSITE" id="PS50157">
    <property type="entry name" value="ZINC_FINGER_C2H2_2"/>
    <property type="match status" value="4"/>
</dbReference>
<dbReference type="GO" id="GO:0000978">
    <property type="term" value="F:RNA polymerase II cis-regulatory region sequence-specific DNA binding"/>
    <property type="evidence" value="ECO:0000318"/>
    <property type="project" value="GO_Central"/>
</dbReference>
<dbReference type="GO" id="GO:0000981">
    <property type="term" value="F:DNA-binding transcription factor activity, RNA polymerase II-specific"/>
    <property type="evidence" value="ECO:0000318"/>
    <property type="project" value="GO_Central"/>
</dbReference>
<dbReference type="GeneID" id="100552381"/>
<dbReference type="InParanoid" id="A0A803U0B4"/>
<keyword evidence="9" id="KW-0539">Nucleus</keyword>
<dbReference type="Gene3D" id="3.30.160.60">
    <property type="entry name" value="Classic Zinc Finger"/>
    <property type="match status" value="4"/>
</dbReference>
<dbReference type="FunFam" id="3.30.160.60:FF:000056">
    <property type="entry name" value="Zinc finger and SCAN domain-containing 20"/>
    <property type="match status" value="1"/>
</dbReference>
<dbReference type="InterPro" id="IPR013083">
    <property type="entry name" value="Znf_RING/FYVE/PHD"/>
</dbReference>
<dbReference type="SUPFAM" id="SSF57850">
    <property type="entry name" value="RING/U-box"/>
    <property type="match status" value="1"/>
</dbReference>
<organism evidence="14 15">
    <name type="scientific">Anolis carolinensis</name>
    <name type="common">Green anole</name>
    <name type="synonym">American chameleon</name>
    <dbReference type="NCBI Taxonomy" id="28377"/>
    <lineage>
        <taxon>Eukaryota</taxon>
        <taxon>Metazoa</taxon>
        <taxon>Chordata</taxon>
        <taxon>Craniata</taxon>
        <taxon>Vertebrata</taxon>
        <taxon>Euteleostomi</taxon>
        <taxon>Lepidosauria</taxon>
        <taxon>Squamata</taxon>
        <taxon>Bifurcata</taxon>
        <taxon>Unidentata</taxon>
        <taxon>Episquamata</taxon>
        <taxon>Toxicofera</taxon>
        <taxon>Iguania</taxon>
        <taxon>Dactyloidae</taxon>
        <taxon>Anolis</taxon>
    </lineage>
</organism>
<evidence type="ECO:0000256" key="5">
    <source>
        <dbReference type="ARBA" id="ARBA00022771"/>
    </source>
</evidence>
<keyword evidence="8" id="KW-0804">Transcription</keyword>
<gene>
    <name evidence="14" type="primary">LOC100552381</name>
</gene>
<dbReference type="KEGG" id="acs:100552381"/>
<dbReference type="PROSITE" id="PS50089">
    <property type="entry name" value="ZF_RING_2"/>
    <property type="match status" value="1"/>
</dbReference>
<keyword evidence="15" id="KW-1185">Reference proteome</keyword>
<feature type="domain" description="C2H2-type" evidence="13">
    <location>
        <begin position="432"/>
        <end position="459"/>
    </location>
</feature>
<dbReference type="SMART" id="SM00355">
    <property type="entry name" value="ZnF_C2H2"/>
    <property type="match status" value="4"/>
</dbReference>
<feature type="compositionally biased region" description="Polar residues" evidence="11">
    <location>
        <begin position="384"/>
        <end position="396"/>
    </location>
</feature>
<dbReference type="FunFam" id="3.30.160.60:FF:000029">
    <property type="entry name" value="GLI family zinc finger 4"/>
    <property type="match status" value="1"/>
</dbReference>
<name>A0A803U0B4_ANOCA</name>
<protein>
    <submittedName>
        <fullName evidence="14">Uncharacterized protein</fullName>
    </submittedName>
</protein>
<dbReference type="GO" id="GO:0005634">
    <property type="term" value="C:nucleus"/>
    <property type="evidence" value="ECO:0007669"/>
    <property type="project" value="UniProtKB-SubCell"/>
</dbReference>
<keyword evidence="3" id="KW-0479">Metal-binding</keyword>
<dbReference type="SMART" id="SM00184">
    <property type="entry name" value="RING"/>
    <property type="match status" value="1"/>
</dbReference>
<dbReference type="Pfam" id="PF00096">
    <property type="entry name" value="zf-C2H2"/>
    <property type="match status" value="4"/>
</dbReference>
<dbReference type="SUPFAM" id="SSF57667">
    <property type="entry name" value="beta-beta-alpha zinc fingers"/>
    <property type="match status" value="2"/>
</dbReference>
<comment type="subcellular location">
    <subcellularLocation>
        <location evidence="1">Nucleus</location>
    </subcellularLocation>
</comment>
<comment type="similarity">
    <text evidence="2">Belongs to the krueppel C2H2-type zinc-finger protein family.</text>
</comment>
<dbReference type="PROSITE" id="PS00028">
    <property type="entry name" value="ZINC_FINGER_C2H2_1"/>
    <property type="match status" value="4"/>
</dbReference>
<evidence type="ECO:0000256" key="11">
    <source>
        <dbReference type="SAM" id="MobiDB-lite"/>
    </source>
</evidence>
<dbReference type="OrthoDB" id="6910977at2759"/>
<evidence type="ECO:0000256" key="1">
    <source>
        <dbReference type="ARBA" id="ARBA00004123"/>
    </source>
</evidence>
<evidence type="ECO:0000256" key="8">
    <source>
        <dbReference type="ARBA" id="ARBA00023163"/>
    </source>
</evidence>
<proteinExistence type="inferred from homology"/>
<keyword evidence="6" id="KW-0862">Zinc</keyword>
<dbReference type="FunFam" id="3.30.160.60:FF:002343">
    <property type="entry name" value="Zinc finger protein 33A"/>
    <property type="match status" value="1"/>
</dbReference>
<reference evidence="14" key="2">
    <citation type="submission" date="2025-08" db="UniProtKB">
        <authorList>
            <consortium name="Ensembl"/>
        </authorList>
    </citation>
    <scope>IDENTIFICATION</scope>
</reference>
<dbReference type="GeneTree" id="ENSGT00940000164425"/>